<reference evidence="4" key="1">
    <citation type="submission" date="2020-05" db="EMBL/GenBank/DDBJ databases">
        <authorList>
            <person name="Chiriac C."/>
            <person name="Salcher M."/>
            <person name="Ghai R."/>
            <person name="Kavagutti S V."/>
        </authorList>
    </citation>
    <scope>NUCLEOTIDE SEQUENCE</scope>
</reference>
<dbReference type="PANTHER" id="PTHR43732">
    <property type="entry name" value="RIBOSE 5-PHOSPHATE ISOMERASE-RELATED"/>
    <property type="match status" value="1"/>
</dbReference>
<evidence type="ECO:0000313" key="3">
    <source>
        <dbReference type="EMBL" id="CAB4822247.1"/>
    </source>
</evidence>
<protein>
    <submittedName>
        <fullName evidence="4">Unannotated protein</fullName>
    </submittedName>
</protein>
<dbReference type="GO" id="GO:0016853">
    <property type="term" value="F:isomerase activity"/>
    <property type="evidence" value="ECO:0007669"/>
    <property type="project" value="UniProtKB-KW"/>
</dbReference>
<dbReference type="SUPFAM" id="SSF89623">
    <property type="entry name" value="Ribose/Galactose isomerase RpiB/AlsB"/>
    <property type="match status" value="1"/>
</dbReference>
<proteinExistence type="inferred from homology"/>
<dbReference type="PIRSF" id="PIRSF005384">
    <property type="entry name" value="RpiB_LacA_B"/>
    <property type="match status" value="1"/>
</dbReference>
<name>A0A6J7XUU4_9ZZZZ</name>
<dbReference type="AlphaFoldDB" id="A0A6J7XUU4"/>
<dbReference type="Pfam" id="PF02502">
    <property type="entry name" value="LacAB_rpiB"/>
    <property type="match status" value="1"/>
</dbReference>
<dbReference type="Gene3D" id="3.40.1400.10">
    <property type="entry name" value="Sugar-phosphate isomerase, RpiB/LacA/LacB"/>
    <property type="match status" value="1"/>
</dbReference>
<comment type="similarity">
    <text evidence="1">Belongs to the LacAB/RpiB family.</text>
</comment>
<evidence type="ECO:0000256" key="2">
    <source>
        <dbReference type="ARBA" id="ARBA00023235"/>
    </source>
</evidence>
<dbReference type="InterPro" id="IPR036569">
    <property type="entry name" value="RpiB_LacA_LacB_sf"/>
</dbReference>
<organism evidence="4">
    <name type="scientific">freshwater metagenome</name>
    <dbReference type="NCBI Taxonomy" id="449393"/>
    <lineage>
        <taxon>unclassified sequences</taxon>
        <taxon>metagenomes</taxon>
        <taxon>ecological metagenomes</taxon>
    </lineage>
</organism>
<evidence type="ECO:0000256" key="1">
    <source>
        <dbReference type="ARBA" id="ARBA00008754"/>
    </source>
</evidence>
<dbReference type="EMBL" id="CAFABG010000011">
    <property type="protein sequence ID" value="CAB4822247.1"/>
    <property type="molecule type" value="Genomic_DNA"/>
</dbReference>
<evidence type="ECO:0000313" key="4">
    <source>
        <dbReference type="EMBL" id="CAB5239577.1"/>
    </source>
</evidence>
<dbReference type="InterPro" id="IPR003500">
    <property type="entry name" value="RpiB_LacA_LacB"/>
</dbReference>
<dbReference type="FunFam" id="3.40.1400.10:FF:000004">
    <property type="entry name" value="Ribose 5-phosphate isomerase"/>
    <property type="match status" value="1"/>
</dbReference>
<accession>A0A6J7XUU4</accession>
<dbReference type="GO" id="GO:0005975">
    <property type="term" value="P:carbohydrate metabolic process"/>
    <property type="evidence" value="ECO:0007669"/>
    <property type="project" value="InterPro"/>
</dbReference>
<dbReference type="EMBL" id="CAFBSF010000010">
    <property type="protein sequence ID" value="CAB5239577.1"/>
    <property type="molecule type" value="Genomic_DNA"/>
</dbReference>
<gene>
    <name evidence="3" type="ORF">UFOPK3181_00288</name>
    <name evidence="4" type="ORF">UFOPK3520_00284</name>
</gene>
<dbReference type="NCBIfam" id="TIGR00689">
    <property type="entry name" value="rpiB_lacA_lacB"/>
    <property type="match status" value="1"/>
</dbReference>
<dbReference type="NCBIfam" id="NF004051">
    <property type="entry name" value="PRK05571.1"/>
    <property type="match status" value="1"/>
</dbReference>
<dbReference type="InterPro" id="IPR051812">
    <property type="entry name" value="SPI_LacAB/RpiB"/>
</dbReference>
<keyword evidence="2" id="KW-0413">Isomerase</keyword>
<dbReference type="PANTHER" id="PTHR43732:SF1">
    <property type="entry name" value="RIBOSE 5-PHOSPHATE ISOMERASE"/>
    <property type="match status" value="1"/>
</dbReference>
<sequence>MRIAVGSDFIGWELKATLTELLKAHPQVTALEDLGVASREDKSDYPDIGFALARFIAQGKADRGLLICGTGIGMAISANKVPGIRAATTHDPYSLERAILSNNCQIICMGARVVTAELAKSLIAPWLEYTFDPAGASSSKVDKINALEREGL</sequence>